<feature type="transmembrane region" description="Helical" evidence="9">
    <location>
        <begin position="224"/>
        <end position="242"/>
    </location>
</feature>
<feature type="domain" description="Cation efflux protein cytoplasmic" evidence="11">
    <location>
        <begin position="277"/>
        <end position="354"/>
    </location>
</feature>
<comment type="subcellular location">
    <subcellularLocation>
        <location evidence="1">Membrane</location>
        <topology evidence="1">Multi-pass membrane protein</topology>
    </subcellularLocation>
</comment>
<gene>
    <name evidence="12" type="ORF">GCM10010968_03320</name>
</gene>
<dbReference type="SUPFAM" id="SSF161111">
    <property type="entry name" value="Cation efflux protein transmembrane domain-like"/>
    <property type="match status" value="1"/>
</dbReference>
<feature type="domain" description="Cation efflux protein transmembrane" evidence="10">
    <location>
        <begin position="82"/>
        <end position="273"/>
    </location>
</feature>
<organism evidence="12 13">
    <name type="scientific">Agrococcus terreus</name>
    <dbReference type="NCBI Taxonomy" id="574649"/>
    <lineage>
        <taxon>Bacteria</taxon>
        <taxon>Bacillati</taxon>
        <taxon>Actinomycetota</taxon>
        <taxon>Actinomycetes</taxon>
        <taxon>Micrococcales</taxon>
        <taxon>Microbacteriaceae</taxon>
        <taxon>Agrococcus</taxon>
    </lineage>
</organism>
<dbReference type="Proteomes" id="UP000626982">
    <property type="component" value="Unassembled WGS sequence"/>
</dbReference>
<keyword evidence="6" id="KW-0406">Ion transport</keyword>
<feature type="transmembrane region" description="Helical" evidence="9">
    <location>
        <begin position="183"/>
        <end position="203"/>
    </location>
</feature>
<evidence type="ECO:0000256" key="4">
    <source>
        <dbReference type="ARBA" id="ARBA00022692"/>
    </source>
</evidence>
<keyword evidence="7 9" id="KW-0472">Membrane</keyword>
<evidence type="ECO:0000256" key="6">
    <source>
        <dbReference type="ARBA" id="ARBA00023065"/>
    </source>
</evidence>
<dbReference type="Gene3D" id="3.30.70.1350">
    <property type="entry name" value="Cation efflux protein, cytoplasmic domain"/>
    <property type="match status" value="1"/>
</dbReference>
<evidence type="ECO:0000256" key="5">
    <source>
        <dbReference type="ARBA" id="ARBA00022989"/>
    </source>
</evidence>
<dbReference type="Gene3D" id="1.20.1510.10">
    <property type="entry name" value="Cation efflux protein transmembrane domain"/>
    <property type="match status" value="1"/>
</dbReference>
<keyword evidence="13" id="KW-1185">Reference proteome</keyword>
<dbReference type="InterPro" id="IPR002524">
    <property type="entry name" value="Cation_efflux"/>
</dbReference>
<keyword evidence="5 9" id="KW-1133">Transmembrane helix</keyword>
<evidence type="ECO:0000256" key="1">
    <source>
        <dbReference type="ARBA" id="ARBA00004141"/>
    </source>
</evidence>
<evidence type="ECO:0000313" key="13">
    <source>
        <dbReference type="Proteomes" id="UP000626982"/>
    </source>
</evidence>
<accession>A0ABQ2KD13</accession>
<keyword evidence="3" id="KW-0813">Transport</keyword>
<name>A0ABQ2KD13_9MICO</name>
<evidence type="ECO:0000256" key="8">
    <source>
        <dbReference type="SAM" id="MobiDB-lite"/>
    </source>
</evidence>
<evidence type="ECO:0000256" key="3">
    <source>
        <dbReference type="ARBA" id="ARBA00022448"/>
    </source>
</evidence>
<evidence type="ECO:0000256" key="9">
    <source>
        <dbReference type="SAM" id="Phobius"/>
    </source>
</evidence>
<dbReference type="Pfam" id="PF01545">
    <property type="entry name" value="Cation_efflux"/>
    <property type="match status" value="1"/>
</dbReference>
<proteinExistence type="inferred from homology"/>
<feature type="region of interest" description="Disordered" evidence="8">
    <location>
        <begin position="12"/>
        <end position="74"/>
    </location>
</feature>
<dbReference type="PANTHER" id="PTHR11562">
    <property type="entry name" value="CATION EFFLUX PROTEIN/ ZINC TRANSPORTER"/>
    <property type="match status" value="1"/>
</dbReference>
<comment type="caution">
    <text evidence="12">The sequence shown here is derived from an EMBL/GenBank/DDBJ whole genome shotgun (WGS) entry which is preliminary data.</text>
</comment>
<dbReference type="SUPFAM" id="SSF160240">
    <property type="entry name" value="Cation efflux protein cytoplasmic domain-like"/>
    <property type="match status" value="1"/>
</dbReference>
<evidence type="ECO:0000256" key="2">
    <source>
        <dbReference type="ARBA" id="ARBA00008873"/>
    </source>
</evidence>
<sequence length="366" mass="38941">MQIVNILQSRYGGPMSATHEHSDHGHHDHGPGDHGHDHDHDHGHAFDEAHPPRPASASGGHHSHSHGLEGHTTATGKHRKKLVIVLCITASIFVVQLIGAFVANSLALLADAGHMLTDAMGVTIALIASILAALPATSKRTFGLMRVEVLAAMANGIILGVICVVIVIEGIRRLGTEVEVEAGPMLIAAIAGALANLVSLLILQSGQKESLNVRGAYLEVLGDLLGSVAVIIAGFIILFTGWMVVDQIASFAIAALIAPRAYSLLKDVLRVLLEATPQDVDLDATREHMLSVKGVVDVHDLHAWTITSGVNALSAHVVVDDAIDERDYHDVLDELHACIGEHFDTEHCTLQIEPAKHAPHEHALHA</sequence>
<protein>
    <submittedName>
        <fullName evidence="12">Cation transporter</fullName>
    </submittedName>
</protein>
<dbReference type="InterPro" id="IPR027470">
    <property type="entry name" value="Cation_efflux_CTD"/>
</dbReference>
<evidence type="ECO:0000256" key="7">
    <source>
        <dbReference type="ARBA" id="ARBA00023136"/>
    </source>
</evidence>
<dbReference type="EMBL" id="BMLM01000001">
    <property type="protein sequence ID" value="GGN78004.1"/>
    <property type="molecule type" value="Genomic_DNA"/>
</dbReference>
<dbReference type="InterPro" id="IPR050681">
    <property type="entry name" value="CDF/SLC30A"/>
</dbReference>
<feature type="transmembrane region" description="Helical" evidence="9">
    <location>
        <begin position="119"/>
        <end position="137"/>
    </location>
</feature>
<dbReference type="PANTHER" id="PTHR11562:SF17">
    <property type="entry name" value="RE54080P-RELATED"/>
    <property type="match status" value="1"/>
</dbReference>
<evidence type="ECO:0000259" key="10">
    <source>
        <dbReference type="Pfam" id="PF01545"/>
    </source>
</evidence>
<comment type="similarity">
    <text evidence="2">Belongs to the cation diffusion facilitator (CDF) transporter (TC 2.A.4) family. SLC30A subfamily.</text>
</comment>
<evidence type="ECO:0000313" key="12">
    <source>
        <dbReference type="EMBL" id="GGN78004.1"/>
    </source>
</evidence>
<dbReference type="NCBIfam" id="TIGR01297">
    <property type="entry name" value="CDF"/>
    <property type="match status" value="1"/>
</dbReference>
<evidence type="ECO:0000259" key="11">
    <source>
        <dbReference type="Pfam" id="PF16916"/>
    </source>
</evidence>
<feature type="compositionally biased region" description="Basic and acidic residues" evidence="8">
    <location>
        <begin position="18"/>
        <end position="51"/>
    </location>
</feature>
<dbReference type="InterPro" id="IPR036837">
    <property type="entry name" value="Cation_efflux_CTD_sf"/>
</dbReference>
<feature type="transmembrane region" description="Helical" evidence="9">
    <location>
        <begin position="149"/>
        <end position="171"/>
    </location>
</feature>
<dbReference type="Pfam" id="PF16916">
    <property type="entry name" value="ZT_dimer"/>
    <property type="match status" value="1"/>
</dbReference>
<reference evidence="13" key="1">
    <citation type="journal article" date="2019" name="Int. J. Syst. Evol. Microbiol.">
        <title>The Global Catalogue of Microorganisms (GCM) 10K type strain sequencing project: providing services to taxonomists for standard genome sequencing and annotation.</title>
        <authorList>
            <consortium name="The Broad Institute Genomics Platform"/>
            <consortium name="The Broad Institute Genome Sequencing Center for Infectious Disease"/>
            <person name="Wu L."/>
            <person name="Ma J."/>
        </authorList>
    </citation>
    <scope>NUCLEOTIDE SEQUENCE [LARGE SCALE GENOMIC DNA]</scope>
    <source>
        <strain evidence="13">CGMCC 1.6960</strain>
    </source>
</reference>
<feature type="transmembrane region" description="Helical" evidence="9">
    <location>
        <begin position="82"/>
        <end position="107"/>
    </location>
</feature>
<dbReference type="InterPro" id="IPR058533">
    <property type="entry name" value="Cation_efflux_TM"/>
</dbReference>
<dbReference type="InterPro" id="IPR027469">
    <property type="entry name" value="Cation_efflux_TMD_sf"/>
</dbReference>
<keyword evidence="4 9" id="KW-0812">Transmembrane</keyword>